<dbReference type="NCBIfam" id="TIGR01509">
    <property type="entry name" value="HAD-SF-IA-v3"/>
    <property type="match status" value="1"/>
</dbReference>
<dbReference type="EMBL" id="FNVG01000002">
    <property type="protein sequence ID" value="SEF63033.1"/>
    <property type="molecule type" value="Genomic_DNA"/>
</dbReference>
<reference evidence="2" key="1">
    <citation type="submission" date="2016-10" db="EMBL/GenBank/DDBJ databases">
        <authorList>
            <person name="Varghese N."/>
            <person name="Submissions S."/>
        </authorList>
    </citation>
    <scope>NUCLEOTIDE SEQUENCE [LARGE SCALE GENOMIC DNA]</scope>
    <source>
        <strain evidence="2">CGMCC 1.7062</strain>
    </source>
</reference>
<dbReference type="PRINTS" id="PR00413">
    <property type="entry name" value="HADHALOGNASE"/>
</dbReference>
<dbReference type="SFLD" id="SFLDG01129">
    <property type="entry name" value="C1.5:_HAD__Beta-PGM__Phosphata"/>
    <property type="match status" value="1"/>
</dbReference>
<evidence type="ECO:0000313" key="2">
    <source>
        <dbReference type="Proteomes" id="UP000236721"/>
    </source>
</evidence>
<dbReference type="InterPro" id="IPR006439">
    <property type="entry name" value="HAD-SF_hydro_IA"/>
</dbReference>
<dbReference type="InterPro" id="IPR023214">
    <property type="entry name" value="HAD_sf"/>
</dbReference>
<organism evidence="1 2">
    <name type="scientific">Vibrio hangzhouensis</name>
    <dbReference type="NCBI Taxonomy" id="462991"/>
    <lineage>
        <taxon>Bacteria</taxon>
        <taxon>Pseudomonadati</taxon>
        <taxon>Pseudomonadota</taxon>
        <taxon>Gammaproteobacteria</taxon>
        <taxon>Vibrionales</taxon>
        <taxon>Vibrionaceae</taxon>
        <taxon>Vibrio</taxon>
    </lineage>
</organism>
<proteinExistence type="predicted"/>
<sequence>MVTALLFDMDGLIFDTEKITKRSWQYAANQMGFELTDEFYQGFIGVQDAECETMLSDYWGDEFDLKHYRHIRDKHLHAARRSGIDFKPGFHDLFQSAKAHKLKLALVTSSHLPDVQQNFADTDYLSQFDLIVTAEDIKHGKPRPDCYIMAYEKLGLAPNECLVLEDSNNGMKAGKDAGCLAAMIPDITAPTQEIVDRADYIFQSLVQVSELLRQKM</sequence>
<dbReference type="InterPro" id="IPR036412">
    <property type="entry name" value="HAD-like_sf"/>
</dbReference>
<dbReference type="RefSeq" id="WP_103878887.1">
    <property type="nucleotide sequence ID" value="NZ_FNVG01000002.1"/>
</dbReference>
<name>A0A1H5TJU2_9VIBR</name>
<dbReference type="InterPro" id="IPR023198">
    <property type="entry name" value="PGP-like_dom2"/>
</dbReference>
<dbReference type="PANTHER" id="PTHR43481:SF4">
    <property type="entry name" value="GLYCEROL-1-PHOSPHATE PHOSPHOHYDROLASE 1-RELATED"/>
    <property type="match status" value="1"/>
</dbReference>
<dbReference type="AlphaFoldDB" id="A0A1H5TJU2"/>
<gene>
    <name evidence="1" type="ORF">SAMN04488244_102287</name>
</gene>
<dbReference type="InterPro" id="IPR041492">
    <property type="entry name" value="HAD_2"/>
</dbReference>
<dbReference type="Pfam" id="PF13419">
    <property type="entry name" value="HAD_2"/>
    <property type="match status" value="1"/>
</dbReference>
<dbReference type="OrthoDB" id="9800058at2"/>
<dbReference type="PANTHER" id="PTHR43481">
    <property type="entry name" value="FRUCTOSE-1-PHOSPHATE PHOSPHATASE"/>
    <property type="match status" value="1"/>
</dbReference>
<protein>
    <submittedName>
        <fullName evidence="1">Haloacid dehalogenase superfamily, subfamily IA, variant 3 with third motif having DD or ED</fullName>
    </submittedName>
</protein>
<dbReference type="CDD" id="cd07505">
    <property type="entry name" value="HAD_BPGM-like"/>
    <property type="match status" value="1"/>
</dbReference>
<dbReference type="SFLD" id="SFLDG01135">
    <property type="entry name" value="C1.5.6:_HAD__Beta-PGM__Phospha"/>
    <property type="match status" value="1"/>
</dbReference>
<dbReference type="GO" id="GO:0050308">
    <property type="term" value="F:sugar-phosphatase activity"/>
    <property type="evidence" value="ECO:0007669"/>
    <property type="project" value="TreeGrafter"/>
</dbReference>
<dbReference type="Proteomes" id="UP000236721">
    <property type="component" value="Unassembled WGS sequence"/>
</dbReference>
<evidence type="ECO:0000313" key="1">
    <source>
        <dbReference type="EMBL" id="SEF63033.1"/>
    </source>
</evidence>
<dbReference type="SFLD" id="SFLDS00003">
    <property type="entry name" value="Haloacid_Dehalogenase"/>
    <property type="match status" value="1"/>
</dbReference>
<dbReference type="InterPro" id="IPR051806">
    <property type="entry name" value="HAD-like_SPP"/>
</dbReference>
<dbReference type="Gene3D" id="1.10.150.240">
    <property type="entry name" value="Putative phosphatase, domain 2"/>
    <property type="match status" value="1"/>
</dbReference>
<keyword evidence="2" id="KW-1185">Reference proteome</keyword>
<accession>A0A1H5TJU2</accession>
<dbReference type="SUPFAM" id="SSF56784">
    <property type="entry name" value="HAD-like"/>
    <property type="match status" value="1"/>
</dbReference>
<dbReference type="Gene3D" id="3.40.50.1000">
    <property type="entry name" value="HAD superfamily/HAD-like"/>
    <property type="match status" value="1"/>
</dbReference>